<organism evidence="11 12">
    <name type="scientific">Jaminaea rosea</name>
    <dbReference type="NCBI Taxonomy" id="1569628"/>
    <lineage>
        <taxon>Eukaryota</taxon>
        <taxon>Fungi</taxon>
        <taxon>Dikarya</taxon>
        <taxon>Basidiomycota</taxon>
        <taxon>Ustilaginomycotina</taxon>
        <taxon>Exobasidiomycetes</taxon>
        <taxon>Microstromatales</taxon>
        <taxon>Microstromatales incertae sedis</taxon>
        <taxon>Jaminaea</taxon>
    </lineage>
</organism>
<dbReference type="GO" id="GO:0005788">
    <property type="term" value="C:endoplasmic reticulum lumen"/>
    <property type="evidence" value="ECO:0007669"/>
    <property type="project" value="TreeGrafter"/>
</dbReference>
<keyword evidence="6" id="KW-0256">Endoplasmic reticulum</keyword>
<comment type="similarity">
    <text evidence="2">Belongs to the OS-9 family.</text>
</comment>
<evidence type="ECO:0000256" key="7">
    <source>
        <dbReference type="ARBA" id="ARBA00023157"/>
    </source>
</evidence>
<dbReference type="EMBL" id="KZ819670">
    <property type="protein sequence ID" value="PWN26787.1"/>
    <property type="molecule type" value="Genomic_DNA"/>
</dbReference>
<feature type="compositionally biased region" description="Low complexity" evidence="8">
    <location>
        <begin position="598"/>
        <end position="611"/>
    </location>
</feature>
<evidence type="ECO:0000256" key="9">
    <source>
        <dbReference type="SAM" id="SignalP"/>
    </source>
</evidence>
<dbReference type="Gene3D" id="2.70.130.10">
    <property type="entry name" value="Mannose-6-phosphate receptor binding domain"/>
    <property type="match status" value="1"/>
</dbReference>
<evidence type="ECO:0000313" key="12">
    <source>
        <dbReference type="Proteomes" id="UP000245884"/>
    </source>
</evidence>
<evidence type="ECO:0000256" key="4">
    <source>
        <dbReference type="ARBA" id="ARBA00022729"/>
    </source>
</evidence>
<feature type="compositionally biased region" description="Basic and acidic residues" evidence="8">
    <location>
        <begin position="699"/>
        <end position="717"/>
    </location>
</feature>
<evidence type="ECO:0000259" key="10">
    <source>
        <dbReference type="PROSITE" id="PS51914"/>
    </source>
</evidence>
<proteinExistence type="inferred from homology"/>
<evidence type="ECO:0000256" key="6">
    <source>
        <dbReference type="ARBA" id="ARBA00022824"/>
    </source>
</evidence>
<dbReference type="InterPro" id="IPR044865">
    <property type="entry name" value="MRH_dom"/>
</dbReference>
<dbReference type="PROSITE" id="PS51914">
    <property type="entry name" value="MRH"/>
    <property type="match status" value="1"/>
</dbReference>
<feature type="region of interest" description="Disordered" evidence="8">
    <location>
        <begin position="643"/>
        <end position="741"/>
    </location>
</feature>
<dbReference type="InterPro" id="IPR009011">
    <property type="entry name" value="Man6P_isomerase_rcpt-bd_dom_sf"/>
</dbReference>
<feature type="domain" description="MRH" evidence="10">
    <location>
        <begin position="157"/>
        <end position="335"/>
    </location>
</feature>
<feature type="region of interest" description="Disordered" evidence="8">
    <location>
        <begin position="468"/>
        <end position="487"/>
    </location>
</feature>
<feature type="region of interest" description="Disordered" evidence="8">
    <location>
        <begin position="369"/>
        <end position="404"/>
    </location>
</feature>
<dbReference type="SUPFAM" id="SSF50911">
    <property type="entry name" value="Mannose 6-phosphate receptor domain"/>
    <property type="match status" value="1"/>
</dbReference>
<dbReference type="GeneID" id="37025700"/>
<accession>A0A316UNC5</accession>
<keyword evidence="5" id="KW-0430">Lectin</keyword>
<keyword evidence="4 9" id="KW-0732">Signal</keyword>
<name>A0A316UNC5_9BASI</name>
<dbReference type="InterPro" id="IPR045149">
    <property type="entry name" value="OS-9-like"/>
</dbReference>
<dbReference type="AlphaFoldDB" id="A0A316UNC5"/>
<evidence type="ECO:0000256" key="8">
    <source>
        <dbReference type="SAM" id="MobiDB-lite"/>
    </source>
</evidence>
<evidence type="ECO:0000256" key="3">
    <source>
        <dbReference type="ARBA" id="ARBA00018727"/>
    </source>
</evidence>
<dbReference type="InterPro" id="IPR012913">
    <property type="entry name" value="OS9-like_dom"/>
</dbReference>
<dbReference type="STRING" id="1569628.A0A316UNC5"/>
<dbReference type="Proteomes" id="UP000245884">
    <property type="component" value="Unassembled WGS sequence"/>
</dbReference>
<evidence type="ECO:0000256" key="5">
    <source>
        <dbReference type="ARBA" id="ARBA00022734"/>
    </source>
</evidence>
<feature type="signal peptide" evidence="9">
    <location>
        <begin position="1"/>
        <end position="22"/>
    </location>
</feature>
<feature type="compositionally biased region" description="Basic and acidic residues" evidence="8">
    <location>
        <begin position="221"/>
        <end position="232"/>
    </location>
</feature>
<feature type="compositionally biased region" description="Polar residues" evidence="8">
    <location>
        <begin position="612"/>
        <end position="622"/>
    </location>
</feature>
<dbReference type="PANTHER" id="PTHR15414">
    <property type="entry name" value="OS-9-RELATED"/>
    <property type="match status" value="1"/>
</dbReference>
<dbReference type="OrthoDB" id="448954at2759"/>
<evidence type="ECO:0000256" key="1">
    <source>
        <dbReference type="ARBA" id="ARBA00004367"/>
    </source>
</evidence>
<feature type="region of interest" description="Disordered" evidence="8">
    <location>
        <begin position="221"/>
        <end position="254"/>
    </location>
</feature>
<dbReference type="Pfam" id="PF07915">
    <property type="entry name" value="PRKCSH"/>
    <property type="match status" value="1"/>
</dbReference>
<dbReference type="GO" id="GO:0005789">
    <property type="term" value="C:endoplasmic reticulum membrane"/>
    <property type="evidence" value="ECO:0007669"/>
    <property type="project" value="UniProtKB-SubCell"/>
</dbReference>
<dbReference type="GO" id="GO:0030968">
    <property type="term" value="P:endoplasmic reticulum unfolded protein response"/>
    <property type="evidence" value="ECO:0007669"/>
    <property type="project" value="InterPro"/>
</dbReference>
<feature type="chain" id="PRO_5016278099" description="Protein OS-9 homolog" evidence="9">
    <location>
        <begin position="23"/>
        <end position="741"/>
    </location>
</feature>
<evidence type="ECO:0000256" key="2">
    <source>
        <dbReference type="ARBA" id="ARBA00009918"/>
    </source>
</evidence>
<protein>
    <recommendedName>
        <fullName evidence="3">Protein OS-9 homolog</fullName>
    </recommendedName>
</protein>
<dbReference type="GO" id="GO:0030970">
    <property type="term" value="P:retrograde protein transport, ER to cytosol"/>
    <property type="evidence" value="ECO:0007669"/>
    <property type="project" value="TreeGrafter"/>
</dbReference>
<comment type="subcellular location">
    <subcellularLocation>
        <location evidence="1">Endoplasmic reticulum membrane</location>
        <topology evidence="1">Peripheral membrane protein</topology>
        <orientation evidence="1">Lumenal side</orientation>
    </subcellularLocation>
</comment>
<sequence>MLSWPALVALLAAALLQQQANAEALRLGKPAPSMGLSSSTSQRFPSDLLAHPAFKVHFDDHATVSNGTAAALLAKSREAHGNDLAGWNAEQGERGGEHHMLIHSSPRQAHLCSLTPPAISSSSGAFDVQSTLTPSTLLAERHRVIESGLSLLAPLKGTCLYHTLDWFTYSLCFGESVRQFKAIEATVGPGRVPAQDPSKDAYVLGRWKRELERVGGRLWDERSGSTADHHGGGDLSTMRSHDDHDSSNVSLDDDNGTELMQTIRFATSGVEQRYLSQVWSDGTLCDINDQPRNVEVQYHCNPALVPSSASRIALIKETTTCSYVMVVETGLICRERELKVGRERGGEKGGEAVGEWKCRRVVEGETVKAVEDAERGEASRGADKEDRPVAEQETSAPAEEDRDAYLHTTSTSPWLPSAENPTALKSDEYYALDWDEEGNALVEPIGSWAADWMQAQEEQEAEMRAAGREEEGDPEATAREHLQARHRAGKRLRELVGRGEGRREGEAQGAGREEGLEELLSKILFGGQAQQDGAAVVNDGVRVHILDQDEAGQPVAGVAGLRRGEEGVPIEAQDLQAGLARAIESELNRMRGRASGGQEQQQLEQAQAQTQDSTDSAAQSVMAQRRKARLDRLAAALVEGMQGRGAEADGGGEEGGETVPAEGGAEEQPQAARVFAELNAQARGQAWRPKPVPGAPGQVERETLAERAERFYQNRDGDGDEQEQSQESEASHGARRGHDEL</sequence>
<feature type="compositionally biased region" description="Low complexity" evidence="8">
    <location>
        <begin position="657"/>
        <end position="672"/>
    </location>
</feature>
<reference evidence="11 12" key="1">
    <citation type="journal article" date="2018" name="Mol. Biol. Evol.">
        <title>Broad Genomic Sampling Reveals a Smut Pathogenic Ancestry of the Fungal Clade Ustilaginomycotina.</title>
        <authorList>
            <person name="Kijpornyongpan T."/>
            <person name="Mondo S.J."/>
            <person name="Barry K."/>
            <person name="Sandor L."/>
            <person name="Lee J."/>
            <person name="Lipzen A."/>
            <person name="Pangilinan J."/>
            <person name="LaButti K."/>
            <person name="Hainaut M."/>
            <person name="Henrissat B."/>
            <person name="Grigoriev I.V."/>
            <person name="Spatafora J.W."/>
            <person name="Aime M.C."/>
        </authorList>
    </citation>
    <scope>NUCLEOTIDE SEQUENCE [LARGE SCALE GENOMIC DNA]</scope>
    <source>
        <strain evidence="11 12">MCA 5214</strain>
    </source>
</reference>
<evidence type="ECO:0000313" key="11">
    <source>
        <dbReference type="EMBL" id="PWN26787.1"/>
    </source>
</evidence>
<gene>
    <name evidence="11" type="ORF">BDZ90DRAFT_192123</name>
</gene>
<keyword evidence="12" id="KW-1185">Reference proteome</keyword>
<feature type="region of interest" description="Disordered" evidence="8">
    <location>
        <begin position="590"/>
        <end position="625"/>
    </location>
</feature>
<keyword evidence="7" id="KW-1015">Disulfide bond</keyword>
<feature type="compositionally biased region" description="Basic and acidic residues" evidence="8">
    <location>
        <begin position="369"/>
        <end position="390"/>
    </location>
</feature>
<dbReference type="RefSeq" id="XP_025361399.1">
    <property type="nucleotide sequence ID" value="XM_025503877.1"/>
</dbReference>
<dbReference type="GO" id="GO:0030246">
    <property type="term" value="F:carbohydrate binding"/>
    <property type="evidence" value="ECO:0007669"/>
    <property type="project" value="UniProtKB-KW"/>
</dbReference>
<dbReference type="PANTHER" id="PTHR15414:SF0">
    <property type="entry name" value="ENDOPLASMIC RETICULUM LECTIN 1"/>
    <property type="match status" value="1"/>
</dbReference>
<feature type="compositionally biased region" description="Basic and acidic residues" evidence="8">
    <location>
        <begin position="729"/>
        <end position="741"/>
    </location>
</feature>